<evidence type="ECO:0000313" key="2">
    <source>
        <dbReference type="EMBL" id="QCG67633.1"/>
    </source>
</evidence>
<evidence type="ECO:0000256" key="1">
    <source>
        <dbReference type="SAM" id="Phobius"/>
    </source>
</evidence>
<proteinExistence type="predicted"/>
<accession>A0A4P7YAC4</accession>
<keyword evidence="1" id="KW-1133">Transmembrane helix</keyword>
<protein>
    <submittedName>
        <fullName evidence="2">DUF2946 domain-containing protein</fullName>
    </submittedName>
</protein>
<keyword evidence="1" id="KW-0472">Membrane</keyword>
<reference evidence="3" key="1">
    <citation type="submission" date="2019-04" db="EMBL/GenBank/DDBJ databases">
        <title>Complete genome sequence of Pseudomonas veronii strain PVy, a versatile degrader capable of using multiple contaminants as sole carbon sources.</title>
        <authorList>
            <person name="Lopez-Echartea E."/>
            <person name="Ridl J."/>
            <person name="Pajer P."/>
            <person name="Strejcek M."/>
            <person name="Suman J."/>
            <person name="Uhlik O."/>
        </authorList>
    </citation>
    <scope>NUCLEOTIDE SEQUENCE [LARGE SCALE GENOMIC DNA]</scope>
    <source>
        <strain evidence="3">Pvy</strain>
    </source>
</reference>
<keyword evidence="1" id="KW-0812">Transmembrane</keyword>
<organism evidence="2 3">
    <name type="scientific">Pseudomonas veronii</name>
    <dbReference type="NCBI Taxonomy" id="76761"/>
    <lineage>
        <taxon>Bacteria</taxon>
        <taxon>Pseudomonadati</taxon>
        <taxon>Pseudomonadota</taxon>
        <taxon>Gammaproteobacteria</taxon>
        <taxon>Pseudomonadales</taxon>
        <taxon>Pseudomonadaceae</taxon>
        <taxon>Pseudomonas</taxon>
    </lineage>
</organism>
<dbReference type="InterPro" id="IPR021333">
    <property type="entry name" value="DUF2946"/>
</dbReference>
<dbReference type="Pfam" id="PF11162">
    <property type="entry name" value="DUF2946"/>
    <property type="match status" value="1"/>
</dbReference>
<dbReference type="RefSeq" id="WP_141123505.1">
    <property type="nucleotide sequence ID" value="NZ_CP039631.3"/>
</dbReference>
<dbReference type="AlphaFoldDB" id="A0A4P7YAC4"/>
<dbReference type="EMBL" id="CP039631">
    <property type="protein sequence ID" value="QCG67633.1"/>
    <property type="molecule type" value="Genomic_DNA"/>
</dbReference>
<gene>
    <name evidence="2" type="ORF">E4167_25665</name>
</gene>
<evidence type="ECO:0000313" key="3">
    <source>
        <dbReference type="Proteomes" id="UP000298274"/>
    </source>
</evidence>
<name>A0A4P7YAC4_PSEVE</name>
<feature type="transmembrane region" description="Helical" evidence="1">
    <location>
        <begin position="68"/>
        <end position="94"/>
    </location>
</feature>
<sequence length="134" mass="14519">MKLTRSDRSLIAWTLYFCVLFNVFACGLAHGQVTGLTLNGVGGQFCSSQGSSAPTSKTDLADLSASGWAGSFACPICSSVTLSIALLFCLGWLLRIAQVRRPDREQRCKAPPRYSWPSANPRASPRTLRMTAFV</sequence>
<dbReference type="Proteomes" id="UP000298274">
    <property type="component" value="Chromosome"/>
</dbReference>